<evidence type="ECO:0000256" key="3">
    <source>
        <dbReference type="ARBA" id="ARBA00022989"/>
    </source>
</evidence>
<keyword evidence="4 5" id="KW-0472">Membrane</keyword>
<organism evidence="7 8">
    <name type="scientific">Littorina saxatilis</name>
    <dbReference type="NCBI Taxonomy" id="31220"/>
    <lineage>
        <taxon>Eukaryota</taxon>
        <taxon>Metazoa</taxon>
        <taxon>Spiralia</taxon>
        <taxon>Lophotrochozoa</taxon>
        <taxon>Mollusca</taxon>
        <taxon>Gastropoda</taxon>
        <taxon>Caenogastropoda</taxon>
        <taxon>Littorinimorpha</taxon>
        <taxon>Littorinoidea</taxon>
        <taxon>Littorinidae</taxon>
        <taxon>Littorina</taxon>
    </lineage>
</organism>
<evidence type="ECO:0000256" key="4">
    <source>
        <dbReference type="ARBA" id="ARBA00023136"/>
    </source>
</evidence>
<feature type="domain" description="Major facilitator superfamily (MFS) profile" evidence="6">
    <location>
        <begin position="27"/>
        <end position="456"/>
    </location>
</feature>
<comment type="subcellular location">
    <subcellularLocation>
        <location evidence="1">Membrane</location>
        <topology evidence="1">Multi-pass membrane protein</topology>
    </subcellularLocation>
</comment>
<feature type="transmembrane region" description="Helical" evidence="5">
    <location>
        <begin position="309"/>
        <end position="330"/>
    </location>
</feature>
<feature type="transmembrane region" description="Helical" evidence="5">
    <location>
        <begin position="365"/>
        <end position="387"/>
    </location>
</feature>
<gene>
    <name evidence="7" type="ORF">V1264_018079</name>
</gene>
<evidence type="ECO:0000256" key="1">
    <source>
        <dbReference type="ARBA" id="ARBA00004141"/>
    </source>
</evidence>
<feature type="transmembrane region" description="Helical" evidence="5">
    <location>
        <begin position="144"/>
        <end position="171"/>
    </location>
</feature>
<accession>A0AAN9BCP4</accession>
<evidence type="ECO:0000313" key="7">
    <source>
        <dbReference type="EMBL" id="KAK7103117.1"/>
    </source>
</evidence>
<name>A0AAN9BCP4_9CAEN</name>
<protein>
    <recommendedName>
        <fullName evidence="6">Major facilitator superfamily (MFS) profile domain-containing protein</fullName>
    </recommendedName>
</protein>
<dbReference type="InterPro" id="IPR011701">
    <property type="entry name" value="MFS"/>
</dbReference>
<feature type="transmembrane region" description="Helical" evidence="5">
    <location>
        <begin position="342"/>
        <end position="359"/>
    </location>
</feature>
<dbReference type="InterPro" id="IPR036259">
    <property type="entry name" value="MFS_trans_sf"/>
</dbReference>
<evidence type="ECO:0000256" key="5">
    <source>
        <dbReference type="SAM" id="Phobius"/>
    </source>
</evidence>
<dbReference type="PANTHER" id="PTHR23507:SF1">
    <property type="entry name" value="FI18259P1-RELATED"/>
    <property type="match status" value="1"/>
</dbReference>
<feature type="transmembrane region" description="Helical" evidence="5">
    <location>
        <begin position="85"/>
        <end position="106"/>
    </location>
</feature>
<evidence type="ECO:0000259" key="6">
    <source>
        <dbReference type="PROSITE" id="PS50850"/>
    </source>
</evidence>
<dbReference type="GO" id="GO:0022857">
    <property type="term" value="F:transmembrane transporter activity"/>
    <property type="evidence" value="ECO:0007669"/>
    <property type="project" value="InterPro"/>
</dbReference>
<feature type="transmembrane region" description="Helical" evidence="5">
    <location>
        <begin position="428"/>
        <end position="450"/>
    </location>
</feature>
<dbReference type="Gene3D" id="1.20.1250.20">
    <property type="entry name" value="MFS general substrate transporter like domains"/>
    <property type="match status" value="1"/>
</dbReference>
<reference evidence="7 8" key="1">
    <citation type="submission" date="2024-02" db="EMBL/GenBank/DDBJ databases">
        <title>Chromosome-scale genome assembly of the rough periwinkle Littorina saxatilis.</title>
        <authorList>
            <person name="De Jode A."/>
            <person name="Faria R."/>
            <person name="Formenti G."/>
            <person name="Sims Y."/>
            <person name="Smith T.P."/>
            <person name="Tracey A."/>
            <person name="Wood J.M.D."/>
            <person name="Zagrodzka Z.B."/>
            <person name="Johannesson K."/>
            <person name="Butlin R.K."/>
            <person name="Leder E.H."/>
        </authorList>
    </citation>
    <scope>NUCLEOTIDE SEQUENCE [LARGE SCALE GENOMIC DNA]</scope>
    <source>
        <strain evidence="7">Snail1</strain>
        <tissue evidence="7">Muscle</tissue>
    </source>
</reference>
<comment type="caution">
    <text evidence="7">The sequence shown here is derived from an EMBL/GenBank/DDBJ whole genome shotgun (WGS) entry which is preliminary data.</text>
</comment>
<feature type="transmembrane region" description="Helical" evidence="5">
    <location>
        <begin position="270"/>
        <end position="297"/>
    </location>
</feature>
<dbReference type="EMBL" id="JBAMIC010000008">
    <property type="protein sequence ID" value="KAK7103117.1"/>
    <property type="molecule type" value="Genomic_DNA"/>
</dbReference>
<sequence length="501" mass="54351">MAARPPANLCGGRIPFSLRDVTVEPVLFLYMFAANVVFPTLQALTYHKVCVQKFNASFCDQLKNVTFQQQNPDENDYVQSTTSHWILLANVAMTIPACFTVVLFLGSFGDKVGRKFPVVLPIIGAIVQALACLFNAAYPAAPLALLLIGPLLSGMCGGIIACLMGVFSYVTHIASAESKTMRIGIVESMIFMAGTLGVFLSGVMLDGTSFTFVFGFSAALLGLALIYVLLWLDDIKPSQPVAPSPGGWICDSLKVMVQFVKQPRGPRVRLVISLLILSIDILLLCTIGELDILLLFLKREPLAWSQTLFGYYKGMENFLRGMTLIVALPLLKRKLRVRDTSLVMGGVLSKVAGLVLLGLSTKTWMVFLVGVVGMAQGLPSAGLRSMMSSLVKQEEQGRLFSLVAASESVVAVLAALLFNTVYPQTLHFFPGFCFIMAAGISFLAFFVVLYMHRTGSSELCAPAPYTTMAEDGAAAELDAPDLENDNFHIATLADEDHFAYM</sequence>
<dbReference type="GO" id="GO:0016020">
    <property type="term" value="C:membrane"/>
    <property type="evidence" value="ECO:0007669"/>
    <property type="project" value="UniProtKB-SubCell"/>
</dbReference>
<dbReference type="PROSITE" id="PS50850">
    <property type="entry name" value="MFS"/>
    <property type="match status" value="1"/>
</dbReference>
<keyword evidence="3 5" id="KW-1133">Transmembrane helix</keyword>
<dbReference type="Proteomes" id="UP001374579">
    <property type="component" value="Unassembled WGS sequence"/>
</dbReference>
<dbReference type="SUPFAM" id="SSF103473">
    <property type="entry name" value="MFS general substrate transporter"/>
    <property type="match status" value="1"/>
</dbReference>
<keyword evidence="8" id="KW-1185">Reference proteome</keyword>
<feature type="transmembrane region" description="Helical" evidence="5">
    <location>
        <begin position="210"/>
        <end position="232"/>
    </location>
</feature>
<dbReference type="Pfam" id="PF07690">
    <property type="entry name" value="MFS_1"/>
    <property type="match status" value="1"/>
</dbReference>
<dbReference type="AlphaFoldDB" id="A0AAN9BCP4"/>
<feature type="transmembrane region" description="Helical" evidence="5">
    <location>
        <begin position="21"/>
        <end position="38"/>
    </location>
</feature>
<keyword evidence="2 5" id="KW-0812">Transmembrane</keyword>
<dbReference type="PANTHER" id="PTHR23507">
    <property type="entry name" value="ZGC:174356"/>
    <property type="match status" value="1"/>
</dbReference>
<feature type="transmembrane region" description="Helical" evidence="5">
    <location>
        <begin position="399"/>
        <end position="422"/>
    </location>
</feature>
<dbReference type="InterPro" id="IPR020846">
    <property type="entry name" value="MFS_dom"/>
</dbReference>
<proteinExistence type="predicted"/>
<feature type="transmembrane region" description="Helical" evidence="5">
    <location>
        <begin position="183"/>
        <end position="204"/>
    </location>
</feature>
<feature type="transmembrane region" description="Helical" evidence="5">
    <location>
        <begin position="118"/>
        <end position="138"/>
    </location>
</feature>
<evidence type="ECO:0000256" key="2">
    <source>
        <dbReference type="ARBA" id="ARBA00022692"/>
    </source>
</evidence>
<evidence type="ECO:0000313" key="8">
    <source>
        <dbReference type="Proteomes" id="UP001374579"/>
    </source>
</evidence>